<feature type="coiled-coil region" evidence="1">
    <location>
        <begin position="80"/>
        <end position="121"/>
    </location>
</feature>
<evidence type="ECO:0000256" key="1">
    <source>
        <dbReference type="SAM" id="Coils"/>
    </source>
</evidence>
<organism evidence="3 4">
    <name type="scientific">Rubripirellula obstinata</name>
    <dbReference type="NCBI Taxonomy" id="406547"/>
    <lineage>
        <taxon>Bacteria</taxon>
        <taxon>Pseudomonadati</taxon>
        <taxon>Planctomycetota</taxon>
        <taxon>Planctomycetia</taxon>
        <taxon>Pirellulales</taxon>
        <taxon>Pirellulaceae</taxon>
        <taxon>Rubripirellula</taxon>
    </lineage>
</organism>
<evidence type="ECO:0000256" key="2">
    <source>
        <dbReference type="SAM" id="MobiDB-lite"/>
    </source>
</evidence>
<dbReference type="AlphaFoldDB" id="A0A5B1CJB9"/>
<evidence type="ECO:0000313" key="3">
    <source>
        <dbReference type="EMBL" id="KAA1259553.1"/>
    </source>
</evidence>
<feature type="region of interest" description="Disordered" evidence="2">
    <location>
        <begin position="285"/>
        <end position="328"/>
    </location>
</feature>
<feature type="compositionally biased region" description="Basic and acidic residues" evidence="2">
    <location>
        <begin position="285"/>
        <end position="306"/>
    </location>
</feature>
<sequence>MARKSRKRNRNASRPQVSEAAQTETLVDEPKSETPVIQTDPVIEAIAANTALIQQLLDQVGHQDHEPDSIASDLENGISDEQLHDEVAELRHRNDELLLELQRRQSRIDELTQQTEDLAAQVVQSGVQQTLATPQSGTSDALSWEERKQLILQQLETDTFDADEFVESIAEEINATETMAAELQSPKELLDELVSRLQRSESELAERKIEIGELRMLLDQQSETREGGVAIGAAAIAQMVDSDELVMQERERLQTLQDQWEEKFRQSEIEASLERAKLSRERQQLAKKTEQLEEELEHLRREEKQSFDPAESGTSRRWLAKLGLSDAD</sequence>
<protein>
    <submittedName>
        <fullName evidence="3">Uncharacterized protein</fullName>
    </submittedName>
</protein>
<dbReference type="EMBL" id="VRLW01000001">
    <property type="protein sequence ID" value="KAA1259553.1"/>
    <property type="molecule type" value="Genomic_DNA"/>
</dbReference>
<feature type="region of interest" description="Disordered" evidence="2">
    <location>
        <begin position="1"/>
        <end position="35"/>
    </location>
</feature>
<comment type="caution">
    <text evidence="3">The sequence shown here is derived from an EMBL/GenBank/DDBJ whole genome shotgun (WGS) entry which is preliminary data.</text>
</comment>
<evidence type="ECO:0000313" key="4">
    <source>
        <dbReference type="Proteomes" id="UP000322699"/>
    </source>
</evidence>
<gene>
    <name evidence="3" type="ORF">LF1_20870</name>
</gene>
<reference evidence="3 4" key="1">
    <citation type="submission" date="2019-08" db="EMBL/GenBank/DDBJ databases">
        <title>Deep-cultivation of Planctomycetes and their phenomic and genomic characterization uncovers novel biology.</title>
        <authorList>
            <person name="Wiegand S."/>
            <person name="Jogler M."/>
            <person name="Boedeker C."/>
            <person name="Pinto D."/>
            <person name="Vollmers J."/>
            <person name="Rivas-Marin E."/>
            <person name="Kohn T."/>
            <person name="Peeters S.H."/>
            <person name="Heuer A."/>
            <person name="Rast P."/>
            <person name="Oberbeckmann S."/>
            <person name="Bunk B."/>
            <person name="Jeske O."/>
            <person name="Meyerdierks A."/>
            <person name="Storesund J.E."/>
            <person name="Kallscheuer N."/>
            <person name="Luecker S."/>
            <person name="Lage O.M."/>
            <person name="Pohl T."/>
            <person name="Merkel B.J."/>
            <person name="Hornburger P."/>
            <person name="Mueller R.-W."/>
            <person name="Bruemmer F."/>
            <person name="Labrenz M."/>
            <person name="Spormann A.M."/>
            <person name="Op Den Camp H."/>
            <person name="Overmann J."/>
            <person name="Amann R."/>
            <person name="Jetten M.S.M."/>
            <person name="Mascher T."/>
            <person name="Medema M.H."/>
            <person name="Devos D.P."/>
            <person name="Kaster A.-K."/>
            <person name="Ovreas L."/>
            <person name="Rohde M."/>
            <person name="Galperin M.Y."/>
            <person name="Jogler C."/>
        </authorList>
    </citation>
    <scope>NUCLEOTIDE SEQUENCE [LARGE SCALE GENOMIC DNA]</scope>
    <source>
        <strain evidence="3 4">LF1</strain>
    </source>
</reference>
<keyword evidence="4" id="KW-1185">Reference proteome</keyword>
<dbReference type="Proteomes" id="UP000322699">
    <property type="component" value="Unassembled WGS sequence"/>
</dbReference>
<feature type="compositionally biased region" description="Polar residues" evidence="2">
    <location>
        <begin position="15"/>
        <end position="25"/>
    </location>
</feature>
<name>A0A5B1CJB9_9BACT</name>
<keyword evidence="1" id="KW-0175">Coiled coil</keyword>
<accession>A0A5B1CJB9</accession>
<feature type="compositionally biased region" description="Basic residues" evidence="2">
    <location>
        <begin position="1"/>
        <end position="11"/>
    </location>
</feature>
<proteinExistence type="predicted"/>